<evidence type="ECO:0000313" key="2">
    <source>
        <dbReference type="Proteomes" id="UP000054632"/>
    </source>
</evidence>
<evidence type="ECO:0000313" key="1">
    <source>
        <dbReference type="EMBL" id="KRY76367.1"/>
    </source>
</evidence>
<sequence length="63" mass="7312">MILHDLSTVASQIRIFRFKQSYSDLTVSCKGSLHYLVKKQIASDEELIGSVTARMKFEYEDKR</sequence>
<reference evidence="1 2" key="1">
    <citation type="submission" date="2015-01" db="EMBL/GenBank/DDBJ databases">
        <title>Evolution of Trichinella species and genotypes.</title>
        <authorList>
            <person name="Korhonen P.K."/>
            <person name="Edoardo P."/>
            <person name="Giuseppe L.R."/>
            <person name="Gasser R.B."/>
        </authorList>
    </citation>
    <scope>NUCLEOTIDE SEQUENCE [LARGE SCALE GENOMIC DNA]</scope>
    <source>
        <strain evidence="1">ISS13</strain>
    </source>
</reference>
<dbReference type="EMBL" id="JYDR01000012">
    <property type="protein sequence ID" value="KRY76367.1"/>
    <property type="molecule type" value="Genomic_DNA"/>
</dbReference>
<dbReference type="AlphaFoldDB" id="A0A0V1ERP1"/>
<name>A0A0V1ERP1_TRIPS</name>
<protein>
    <submittedName>
        <fullName evidence="1">Uncharacterized protein</fullName>
    </submittedName>
</protein>
<dbReference type="Proteomes" id="UP000054632">
    <property type="component" value="Unassembled WGS sequence"/>
</dbReference>
<proteinExistence type="predicted"/>
<gene>
    <name evidence="1" type="ORF">T4A_10158</name>
</gene>
<organism evidence="1 2">
    <name type="scientific">Trichinella pseudospiralis</name>
    <name type="common">Parasitic roundworm</name>
    <dbReference type="NCBI Taxonomy" id="6337"/>
    <lineage>
        <taxon>Eukaryota</taxon>
        <taxon>Metazoa</taxon>
        <taxon>Ecdysozoa</taxon>
        <taxon>Nematoda</taxon>
        <taxon>Enoplea</taxon>
        <taxon>Dorylaimia</taxon>
        <taxon>Trichinellida</taxon>
        <taxon>Trichinellidae</taxon>
        <taxon>Trichinella</taxon>
    </lineage>
</organism>
<accession>A0A0V1ERP1</accession>
<comment type="caution">
    <text evidence="1">The sequence shown here is derived from an EMBL/GenBank/DDBJ whole genome shotgun (WGS) entry which is preliminary data.</text>
</comment>